<proteinExistence type="predicted"/>
<evidence type="ECO:0000256" key="1">
    <source>
        <dbReference type="SAM" id="MobiDB-lite"/>
    </source>
</evidence>
<gene>
    <name evidence="2" type="ORF">CCMP2556_LOCUS55418</name>
</gene>
<keyword evidence="3" id="KW-1185">Reference proteome</keyword>
<dbReference type="EMBL" id="CAXAMN010028961">
    <property type="protein sequence ID" value="CAK9118297.1"/>
    <property type="molecule type" value="Genomic_DNA"/>
</dbReference>
<evidence type="ECO:0000313" key="2">
    <source>
        <dbReference type="EMBL" id="CAK9118297.1"/>
    </source>
</evidence>
<comment type="caution">
    <text evidence="2">The sequence shown here is derived from an EMBL/GenBank/DDBJ whole genome shotgun (WGS) entry which is preliminary data.</text>
</comment>
<protein>
    <submittedName>
        <fullName evidence="2">Uncharacterized protein</fullName>
    </submittedName>
</protein>
<evidence type="ECO:0000313" key="3">
    <source>
        <dbReference type="Proteomes" id="UP001642484"/>
    </source>
</evidence>
<sequence>MDDSDSSSDSAEVSQVPVAPEEVEAEDEELGGLARRSPEEGDASPEEGCTWSVARGWYLRKDQRFWDFLGRA</sequence>
<organism evidence="2 3">
    <name type="scientific">Durusdinium trenchii</name>
    <dbReference type="NCBI Taxonomy" id="1381693"/>
    <lineage>
        <taxon>Eukaryota</taxon>
        <taxon>Sar</taxon>
        <taxon>Alveolata</taxon>
        <taxon>Dinophyceae</taxon>
        <taxon>Suessiales</taxon>
        <taxon>Symbiodiniaceae</taxon>
        <taxon>Durusdinium</taxon>
    </lineage>
</organism>
<dbReference type="Proteomes" id="UP001642484">
    <property type="component" value="Unassembled WGS sequence"/>
</dbReference>
<reference evidence="2 3" key="1">
    <citation type="submission" date="2024-02" db="EMBL/GenBank/DDBJ databases">
        <authorList>
            <person name="Chen Y."/>
            <person name="Shah S."/>
            <person name="Dougan E. K."/>
            <person name="Thang M."/>
            <person name="Chan C."/>
        </authorList>
    </citation>
    <scope>NUCLEOTIDE SEQUENCE [LARGE SCALE GENOMIC DNA]</scope>
</reference>
<feature type="compositionally biased region" description="Acidic residues" evidence="1">
    <location>
        <begin position="21"/>
        <end position="30"/>
    </location>
</feature>
<name>A0ABP0T0R5_9DINO</name>
<feature type="compositionally biased region" description="Low complexity" evidence="1">
    <location>
        <begin position="7"/>
        <end position="20"/>
    </location>
</feature>
<accession>A0ABP0T0R5</accession>
<feature type="region of interest" description="Disordered" evidence="1">
    <location>
        <begin position="1"/>
        <end position="49"/>
    </location>
</feature>